<feature type="domain" description="Response regulatory" evidence="20">
    <location>
        <begin position="1104"/>
        <end position="1227"/>
    </location>
</feature>
<feature type="modified residue" description="4-aspartylphosphate" evidence="17">
    <location>
        <position position="1306"/>
    </location>
</feature>
<evidence type="ECO:0000313" key="25">
    <source>
        <dbReference type="Proteomes" id="UP001272325"/>
    </source>
</evidence>
<dbReference type="Proteomes" id="UP001272325">
    <property type="component" value="Unassembled WGS sequence"/>
</dbReference>
<dbReference type="InterPro" id="IPR000014">
    <property type="entry name" value="PAS"/>
</dbReference>
<dbReference type="Gene3D" id="1.20.120.160">
    <property type="entry name" value="HPT domain"/>
    <property type="match status" value="1"/>
</dbReference>
<evidence type="ECO:0000256" key="16">
    <source>
        <dbReference type="PROSITE-ProRule" id="PRU00110"/>
    </source>
</evidence>
<keyword evidence="7" id="KW-0808">Transferase</keyword>
<dbReference type="SMART" id="SM01079">
    <property type="entry name" value="CHASE"/>
    <property type="match status" value="1"/>
</dbReference>
<dbReference type="RefSeq" id="WP_171138931.1">
    <property type="nucleotide sequence ID" value="NZ_AP024893.1"/>
</dbReference>
<comment type="caution">
    <text evidence="24">The sequence shown here is derived from an EMBL/GenBank/DDBJ whole genome shotgun (WGS) entry which is preliminary data.</text>
</comment>
<keyword evidence="13 18" id="KW-1133">Transmembrane helix</keyword>
<evidence type="ECO:0000256" key="7">
    <source>
        <dbReference type="ARBA" id="ARBA00022679"/>
    </source>
</evidence>
<keyword evidence="10" id="KW-0418">Kinase</keyword>
<dbReference type="Gene3D" id="3.30.565.10">
    <property type="entry name" value="Histidine kinase-like ATPase, C-terminal domain"/>
    <property type="match status" value="1"/>
</dbReference>
<keyword evidence="14" id="KW-0902">Two-component regulatory system</keyword>
<dbReference type="Pfam" id="PF03924">
    <property type="entry name" value="CHASE"/>
    <property type="match status" value="1"/>
</dbReference>
<keyword evidence="8 18" id="KW-0812">Transmembrane</keyword>
<evidence type="ECO:0000256" key="2">
    <source>
        <dbReference type="ARBA" id="ARBA00004533"/>
    </source>
</evidence>
<evidence type="ECO:0000256" key="17">
    <source>
        <dbReference type="PROSITE-ProRule" id="PRU00169"/>
    </source>
</evidence>
<feature type="transmembrane region" description="Helical" evidence="18">
    <location>
        <begin position="361"/>
        <end position="380"/>
    </location>
</feature>
<evidence type="ECO:0000259" key="19">
    <source>
        <dbReference type="PROSITE" id="PS50109"/>
    </source>
</evidence>
<evidence type="ECO:0000256" key="5">
    <source>
        <dbReference type="ARBA" id="ARBA00022475"/>
    </source>
</evidence>
<keyword evidence="11" id="KW-0378">Hydrolase</keyword>
<dbReference type="NCBIfam" id="TIGR00229">
    <property type="entry name" value="sensory_box"/>
    <property type="match status" value="1"/>
</dbReference>
<dbReference type="InterPro" id="IPR035965">
    <property type="entry name" value="PAS-like_dom_sf"/>
</dbReference>
<evidence type="ECO:0000256" key="14">
    <source>
        <dbReference type="ARBA" id="ARBA00023012"/>
    </source>
</evidence>
<dbReference type="Pfam" id="PF00072">
    <property type="entry name" value="Response_reg"/>
    <property type="match status" value="2"/>
</dbReference>
<dbReference type="PANTHER" id="PTHR45339:SF1">
    <property type="entry name" value="HYBRID SIGNAL TRANSDUCTION HISTIDINE KINASE J"/>
    <property type="match status" value="1"/>
</dbReference>
<comment type="catalytic activity">
    <reaction evidence="1">
        <text>ATP + protein L-histidine = ADP + protein N-phospho-L-histidine.</text>
        <dbReference type="EC" id="2.7.13.3"/>
    </reaction>
</comment>
<dbReference type="SUPFAM" id="SSF103190">
    <property type="entry name" value="Sensory domain-like"/>
    <property type="match status" value="1"/>
</dbReference>
<dbReference type="CDD" id="cd00156">
    <property type="entry name" value="REC"/>
    <property type="match status" value="1"/>
</dbReference>
<accession>A0ABU4II19</accession>
<dbReference type="InterPro" id="IPR001789">
    <property type="entry name" value="Sig_transdc_resp-reg_receiver"/>
</dbReference>
<dbReference type="PROSITE" id="PS50839">
    <property type="entry name" value="CHASE"/>
    <property type="match status" value="1"/>
</dbReference>
<evidence type="ECO:0000256" key="10">
    <source>
        <dbReference type="ARBA" id="ARBA00022777"/>
    </source>
</evidence>
<dbReference type="Pfam" id="PF01627">
    <property type="entry name" value="Hpt"/>
    <property type="match status" value="1"/>
</dbReference>
<dbReference type="InterPro" id="IPR011006">
    <property type="entry name" value="CheY-like_superfamily"/>
</dbReference>
<dbReference type="InterPro" id="IPR005467">
    <property type="entry name" value="His_kinase_dom"/>
</dbReference>
<dbReference type="SUPFAM" id="SSF55785">
    <property type="entry name" value="PYP-like sensor domain (PAS domain)"/>
    <property type="match status" value="1"/>
</dbReference>
<dbReference type="InterPro" id="IPR036641">
    <property type="entry name" value="HPT_dom_sf"/>
</dbReference>
<dbReference type="SMART" id="SM00388">
    <property type="entry name" value="HisKA"/>
    <property type="match status" value="1"/>
</dbReference>
<evidence type="ECO:0000256" key="4">
    <source>
        <dbReference type="ARBA" id="ARBA00012438"/>
    </source>
</evidence>
<evidence type="ECO:0000259" key="23">
    <source>
        <dbReference type="PROSITE" id="PS50894"/>
    </source>
</evidence>
<evidence type="ECO:0000256" key="15">
    <source>
        <dbReference type="ARBA" id="ARBA00023136"/>
    </source>
</evidence>
<keyword evidence="12" id="KW-0067">ATP-binding</keyword>
<name>A0ABU4II19_9VIBR</name>
<comment type="subcellular location">
    <subcellularLocation>
        <location evidence="2">Cell inner membrane</location>
    </subcellularLocation>
    <subcellularLocation>
        <location evidence="3">Cell membrane</location>
        <topology evidence="3">Multi-pass membrane protein</topology>
    </subcellularLocation>
</comment>
<dbReference type="InterPro" id="IPR008207">
    <property type="entry name" value="Sig_transdc_His_kin_Hpt_dom"/>
</dbReference>
<evidence type="ECO:0000259" key="21">
    <source>
        <dbReference type="PROSITE" id="PS50112"/>
    </source>
</evidence>
<evidence type="ECO:0000313" key="24">
    <source>
        <dbReference type="EMBL" id="MDW6017492.1"/>
    </source>
</evidence>
<dbReference type="PROSITE" id="PS50894">
    <property type="entry name" value="HPT"/>
    <property type="match status" value="1"/>
</dbReference>
<evidence type="ECO:0000256" key="12">
    <source>
        <dbReference type="ARBA" id="ARBA00022840"/>
    </source>
</evidence>
<feature type="transmembrane region" description="Helical" evidence="18">
    <location>
        <begin position="672"/>
        <end position="694"/>
    </location>
</feature>
<dbReference type="PROSITE" id="PS50112">
    <property type="entry name" value="PAS"/>
    <property type="match status" value="1"/>
</dbReference>
<dbReference type="InterPro" id="IPR003594">
    <property type="entry name" value="HATPase_dom"/>
</dbReference>
<dbReference type="PRINTS" id="PR00344">
    <property type="entry name" value="BCTRLSENSOR"/>
</dbReference>
<feature type="modified residue" description="Phosphohistidine" evidence="16">
    <location>
        <position position="1457"/>
    </location>
</feature>
<dbReference type="SMART" id="SM00091">
    <property type="entry name" value="PAS"/>
    <property type="match status" value="1"/>
</dbReference>
<organism evidence="24 25">
    <name type="scientific">Vibrio plantisponsor</name>
    <dbReference type="NCBI Taxonomy" id="664643"/>
    <lineage>
        <taxon>Bacteria</taxon>
        <taxon>Pseudomonadati</taxon>
        <taxon>Pseudomonadota</taxon>
        <taxon>Gammaproteobacteria</taxon>
        <taxon>Vibrionales</taxon>
        <taxon>Vibrionaceae</taxon>
        <taxon>Vibrio</taxon>
    </lineage>
</organism>
<feature type="modified residue" description="4-aspartylphosphate" evidence="17">
    <location>
        <position position="1159"/>
    </location>
</feature>
<evidence type="ECO:0000259" key="20">
    <source>
        <dbReference type="PROSITE" id="PS50110"/>
    </source>
</evidence>
<sequence length="1601" mass="178648">MKFTLTKTFNVLSAWLPLCAGTLLTALIAILLHYQNQEDDKAHIKTLMTQAESLIQERFAFYEYGLRATRGAVVTAGPDQITRKQFENYIGTRDISQEFPGALGFGFIRRVPVEQEQRFVEMARQDGMPDFSVRSLNPHDGDRFIIQYIYPIAPNKQAIGLDIGSEINRRNAALASAREDGAYLSEPITLVQADKKARRGVLIMLPIFPSDATLQTPEAREQNVVGWSYAPLIIDDVLSGLSLVIDHAQIQLSNQRESTPFYVSDSHASKLHLEDKMVGVINVMGQEWKLEIIPNDGAYMSNRWDIQWVIIIGMGLTFLLVLGVNFLRTNTGTDFDETFEVHRGVQSVLHFMRSSSVRKTWPAAIVSMLGVFLLISWLMLEKQKVDLESQLSRQNYEVKSNLEEIAAQYSRDTLFLANTPPVKAILEMASQDMPLIDGSSKQQWRERIVEIFKAYMQTSHEVFQVRLITKEDNWREQVKVQREGSDLIVFDDVALQDKSSEPYISQTLSVGASKVFLSDINLNREFGAIENPHRPVWRFSTPLYFVDGTPFGIIIINLNATAILSDITLGNSTDTQTYITNSDGFFIAHPEPSKSFAFERGEALKWSTEFRPVEPTILAISTSAVNEYASDGGDIWAVDSMFNLESSTSPRHLTIYTTSTKLPFIIHISWQIIVFFFAILFLVIASVVIQYWIWRNALVSQREKWNYKLQTQQAKELSRFKALLESSPEATLIVDQSGIVKMVNAEAEKVFGLPRSRLENNSIDQLIPLEIRGAHSMYLKAYMSSPQNRRMAPSRQLFALKGSGEEFPVEISLSAVPMEEELLVSVSLRDITERLKIEKELKEALLEAENATLAKSAFLANTSHEIRTPLNAIIGLTHLLSNESLTESQRLLIDKISLSGKSLLGIVNDVLDLSKIEADEMALESLPVNLRDFSDEISGVFAIQAEQKKLEFALVLSRDLPDWVEADPLRLKQIVSNLLSNALKFTDIGKISFKVELRGTATVDDKPQATVRFSVTDTGVGISQENLSRLFKPFSQADASTTRRYGGTGLGLSIVSQLVALMGGEIAVKSAEGEGSTFWADIPFPVISVDEMKLAGLQKQQMLYLIVAEDDEQQAKQIMALTRSLGWRADLVNDGNALVELFIERQEQGLRLPDALIVDWTMPKLDGVQALEKLAHHIGKDKLPAVLMFADSEKQQLAQLESNPLIAHLMQKPVCASTLFDAVNDTVCRFTGDVERVLSATMTGQIKAQWLSNTRILVVDDSETNLEVAKYLLTQAGADVETANSGEAAINKLKDGSSNYDAVLMDVQMPVMDGLAATKHIRQSLGMTELPVIALTAGALVEERKRALEAGMNDFLTKPISPAQLISVLRSHISKPLGTNIEADFIDMPSQPEDGWPSIKGLNLTEAKELLMNNKELFFNTLQHLLEDNENLLSDKAIGADSLDNPEIRESLAAQAHKLRSSAGMVGAQRLHELASSAENILREPETNAENIMQELASELSDLNTASEAAIMQWKQSQEISTVPTTIDSEASLDAAIELLKMFNQQDLNALTWVEQEKEHLFNLLGRDKFNLLLDSTKRLNFKEAKEVLEPFVLISRNDNG</sequence>
<dbReference type="PROSITE" id="PS50110">
    <property type="entry name" value="RESPONSE_REGULATORY"/>
    <property type="match status" value="2"/>
</dbReference>
<dbReference type="InterPro" id="IPR003661">
    <property type="entry name" value="HisK_dim/P_dom"/>
</dbReference>
<evidence type="ECO:0000256" key="1">
    <source>
        <dbReference type="ARBA" id="ARBA00000085"/>
    </source>
</evidence>
<keyword evidence="9" id="KW-0547">Nucleotide-binding</keyword>
<keyword evidence="15 18" id="KW-0472">Membrane</keyword>
<evidence type="ECO:0000256" key="6">
    <source>
        <dbReference type="ARBA" id="ARBA00022553"/>
    </source>
</evidence>
<evidence type="ECO:0000256" key="13">
    <source>
        <dbReference type="ARBA" id="ARBA00022989"/>
    </source>
</evidence>
<dbReference type="Pfam" id="PF00512">
    <property type="entry name" value="HisKA"/>
    <property type="match status" value="1"/>
</dbReference>
<dbReference type="PROSITE" id="PS50109">
    <property type="entry name" value="HIS_KIN"/>
    <property type="match status" value="1"/>
</dbReference>
<dbReference type="CDD" id="cd00088">
    <property type="entry name" value="HPT"/>
    <property type="match status" value="1"/>
</dbReference>
<evidence type="ECO:0000256" key="11">
    <source>
        <dbReference type="ARBA" id="ARBA00022801"/>
    </source>
</evidence>
<dbReference type="EC" id="2.7.13.3" evidence="4"/>
<dbReference type="Pfam" id="PF02518">
    <property type="entry name" value="HATPase_c"/>
    <property type="match status" value="1"/>
</dbReference>
<dbReference type="SUPFAM" id="SSF55874">
    <property type="entry name" value="ATPase domain of HSP90 chaperone/DNA topoisomerase II/histidine kinase"/>
    <property type="match status" value="1"/>
</dbReference>
<dbReference type="SUPFAM" id="SSF47384">
    <property type="entry name" value="Homodimeric domain of signal transducing histidine kinase"/>
    <property type="match status" value="1"/>
</dbReference>
<evidence type="ECO:0000259" key="22">
    <source>
        <dbReference type="PROSITE" id="PS50839"/>
    </source>
</evidence>
<dbReference type="SMART" id="SM00448">
    <property type="entry name" value="REC"/>
    <property type="match status" value="2"/>
</dbReference>
<dbReference type="SMART" id="SM00387">
    <property type="entry name" value="HATPase_c"/>
    <property type="match status" value="1"/>
</dbReference>
<evidence type="ECO:0000256" key="9">
    <source>
        <dbReference type="ARBA" id="ARBA00022741"/>
    </source>
</evidence>
<feature type="domain" description="PAS" evidence="21">
    <location>
        <begin position="716"/>
        <end position="758"/>
    </location>
</feature>
<keyword evidence="5" id="KW-1003">Cell membrane</keyword>
<dbReference type="CDD" id="cd17546">
    <property type="entry name" value="REC_hyHK_CKI1_RcsC-like"/>
    <property type="match status" value="1"/>
</dbReference>
<feature type="transmembrane region" description="Helical" evidence="18">
    <location>
        <begin position="308"/>
        <end position="327"/>
    </location>
</feature>
<dbReference type="InterPro" id="IPR029151">
    <property type="entry name" value="Sensor-like_sf"/>
</dbReference>
<feature type="transmembrane region" description="Helical" evidence="18">
    <location>
        <begin position="12"/>
        <end position="34"/>
    </location>
</feature>
<dbReference type="InterPro" id="IPR006189">
    <property type="entry name" value="CHASE_dom"/>
</dbReference>
<proteinExistence type="predicted"/>
<protein>
    <recommendedName>
        <fullName evidence="4">histidine kinase</fullName>
        <ecNumber evidence="4">2.7.13.3</ecNumber>
    </recommendedName>
</protein>
<dbReference type="SUPFAM" id="SSF52172">
    <property type="entry name" value="CheY-like"/>
    <property type="match status" value="2"/>
</dbReference>
<dbReference type="PANTHER" id="PTHR45339">
    <property type="entry name" value="HYBRID SIGNAL TRANSDUCTION HISTIDINE KINASE J"/>
    <property type="match status" value="1"/>
</dbReference>
<dbReference type="Gene3D" id="3.30.450.350">
    <property type="entry name" value="CHASE domain"/>
    <property type="match status" value="1"/>
</dbReference>
<feature type="domain" description="Histidine kinase" evidence="19">
    <location>
        <begin position="861"/>
        <end position="1086"/>
    </location>
</feature>
<dbReference type="CDD" id="cd00082">
    <property type="entry name" value="HisKA"/>
    <property type="match status" value="1"/>
</dbReference>
<evidence type="ECO:0000256" key="18">
    <source>
        <dbReference type="SAM" id="Phobius"/>
    </source>
</evidence>
<dbReference type="EMBL" id="JAWRCN010000001">
    <property type="protein sequence ID" value="MDW6017492.1"/>
    <property type="molecule type" value="Genomic_DNA"/>
</dbReference>
<gene>
    <name evidence="24" type="ORF">SBW85_06825</name>
</gene>
<dbReference type="Gene3D" id="3.30.450.20">
    <property type="entry name" value="PAS domain"/>
    <property type="match status" value="2"/>
</dbReference>
<dbReference type="CDD" id="cd16922">
    <property type="entry name" value="HATPase_EvgS-ArcB-TorS-like"/>
    <property type="match status" value="1"/>
</dbReference>
<dbReference type="CDD" id="cd00130">
    <property type="entry name" value="PAS"/>
    <property type="match status" value="1"/>
</dbReference>
<keyword evidence="6 17" id="KW-0597">Phosphoprotein</keyword>
<dbReference type="InterPro" id="IPR048760">
    <property type="entry name" value="VP0354-like_sensor_dom"/>
</dbReference>
<feature type="domain" description="CHASE" evidence="22">
    <location>
        <begin position="77"/>
        <end position="242"/>
    </location>
</feature>
<dbReference type="InterPro" id="IPR004358">
    <property type="entry name" value="Sig_transdc_His_kin-like_C"/>
</dbReference>
<feature type="domain" description="Response regulatory" evidence="20">
    <location>
        <begin position="1255"/>
        <end position="1373"/>
    </location>
</feature>
<dbReference type="InterPro" id="IPR036890">
    <property type="entry name" value="HATPase_C_sf"/>
</dbReference>
<reference evidence="24 25" key="1">
    <citation type="submission" date="2023-11" db="EMBL/GenBank/DDBJ databases">
        <title>Plant-associative lifestyle of Vibrio porteresiae and its evolutionary dynamics.</title>
        <authorList>
            <person name="Rameshkumar N."/>
            <person name="Kirti K."/>
        </authorList>
    </citation>
    <scope>NUCLEOTIDE SEQUENCE [LARGE SCALE GENOMIC DNA]</scope>
    <source>
        <strain evidence="24 25">MSSRF60</strain>
    </source>
</reference>
<dbReference type="InterPro" id="IPR036097">
    <property type="entry name" value="HisK_dim/P_sf"/>
</dbReference>
<dbReference type="SUPFAM" id="SSF47226">
    <property type="entry name" value="Histidine-containing phosphotransfer domain, HPT domain"/>
    <property type="match status" value="1"/>
</dbReference>
<dbReference type="Pfam" id="PF21623">
    <property type="entry name" value="HK_sensor_dom_bact"/>
    <property type="match status" value="1"/>
</dbReference>
<keyword evidence="25" id="KW-1185">Reference proteome</keyword>
<evidence type="ECO:0000256" key="8">
    <source>
        <dbReference type="ARBA" id="ARBA00022692"/>
    </source>
</evidence>
<feature type="domain" description="HPt" evidence="23">
    <location>
        <begin position="1414"/>
        <end position="1510"/>
    </location>
</feature>
<evidence type="ECO:0000256" key="3">
    <source>
        <dbReference type="ARBA" id="ARBA00004651"/>
    </source>
</evidence>
<dbReference type="Gene3D" id="3.40.50.2300">
    <property type="match status" value="2"/>
</dbReference>
<dbReference type="Gene3D" id="1.10.287.130">
    <property type="match status" value="1"/>
</dbReference>
<dbReference type="Pfam" id="PF13426">
    <property type="entry name" value="PAS_9"/>
    <property type="match status" value="1"/>
</dbReference>
<dbReference type="InterPro" id="IPR042240">
    <property type="entry name" value="CHASE_sf"/>
</dbReference>